<feature type="compositionally biased region" description="Polar residues" evidence="1">
    <location>
        <begin position="123"/>
        <end position="136"/>
    </location>
</feature>
<sequence length="264" mass="29138">MQTLRCQQAFKWGARVGGRYNSLLSLSLPTPSHSHCLTTTATMDFYHSPSETTTQDPRQVTPLQPAVGPSEWDPSRRDCQDGDAYINPEDWLTAVPSFAHMFHSAFPPDQQTNYTGSPGDIAETSNPADRNPSARSNPHARAHQASAAQQSAQKQSKDPAKRRELNSRKADHMDELREAMCLPYGTPFLEILSAAIERLGGVVPQADAGARVKAIRFAYQELHRLSGMHGRLEHVRCLQWALKAVKGENTLVFIHQGQPSGSSD</sequence>
<organism evidence="2 3">
    <name type="scientific">Thelephora terrestris</name>
    <dbReference type="NCBI Taxonomy" id="56493"/>
    <lineage>
        <taxon>Eukaryota</taxon>
        <taxon>Fungi</taxon>
        <taxon>Dikarya</taxon>
        <taxon>Basidiomycota</taxon>
        <taxon>Agaricomycotina</taxon>
        <taxon>Agaricomycetes</taxon>
        <taxon>Thelephorales</taxon>
        <taxon>Thelephoraceae</taxon>
        <taxon>Thelephora</taxon>
    </lineage>
</organism>
<reference evidence="2" key="1">
    <citation type="journal article" date="2020" name="Nat. Commun.">
        <title>Large-scale genome sequencing of mycorrhizal fungi provides insights into the early evolution of symbiotic traits.</title>
        <authorList>
            <person name="Miyauchi S."/>
            <person name="Kiss E."/>
            <person name="Kuo A."/>
            <person name="Drula E."/>
            <person name="Kohler A."/>
            <person name="Sanchez-Garcia M."/>
            <person name="Morin E."/>
            <person name="Andreopoulos B."/>
            <person name="Barry K.W."/>
            <person name="Bonito G."/>
            <person name="Buee M."/>
            <person name="Carver A."/>
            <person name="Chen C."/>
            <person name="Cichocki N."/>
            <person name="Clum A."/>
            <person name="Culley D."/>
            <person name="Crous P.W."/>
            <person name="Fauchery L."/>
            <person name="Girlanda M."/>
            <person name="Hayes R.D."/>
            <person name="Keri Z."/>
            <person name="LaButti K."/>
            <person name="Lipzen A."/>
            <person name="Lombard V."/>
            <person name="Magnuson J."/>
            <person name="Maillard F."/>
            <person name="Murat C."/>
            <person name="Nolan M."/>
            <person name="Ohm R.A."/>
            <person name="Pangilinan J."/>
            <person name="Pereira M.F."/>
            <person name="Perotto S."/>
            <person name="Peter M."/>
            <person name="Pfister S."/>
            <person name="Riley R."/>
            <person name="Sitrit Y."/>
            <person name="Stielow J.B."/>
            <person name="Szollosi G."/>
            <person name="Zifcakova L."/>
            <person name="Stursova M."/>
            <person name="Spatafora J.W."/>
            <person name="Tedersoo L."/>
            <person name="Vaario L.M."/>
            <person name="Yamada A."/>
            <person name="Yan M."/>
            <person name="Wang P."/>
            <person name="Xu J."/>
            <person name="Bruns T."/>
            <person name="Baldrian P."/>
            <person name="Vilgalys R."/>
            <person name="Dunand C."/>
            <person name="Henrissat B."/>
            <person name="Grigoriev I.V."/>
            <person name="Hibbett D."/>
            <person name="Nagy L.G."/>
            <person name="Martin F.M."/>
        </authorList>
    </citation>
    <scope>NUCLEOTIDE SEQUENCE</scope>
    <source>
        <strain evidence="2">UH-Tt-Lm1</strain>
    </source>
</reference>
<reference evidence="2" key="2">
    <citation type="submission" date="2020-11" db="EMBL/GenBank/DDBJ databases">
        <authorList>
            <consortium name="DOE Joint Genome Institute"/>
            <person name="Kuo A."/>
            <person name="Miyauchi S."/>
            <person name="Kiss E."/>
            <person name="Drula E."/>
            <person name="Kohler A."/>
            <person name="Sanchez-Garcia M."/>
            <person name="Andreopoulos B."/>
            <person name="Barry K.W."/>
            <person name="Bonito G."/>
            <person name="Buee M."/>
            <person name="Carver A."/>
            <person name="Chen C."/>
            <person name="Cichocki N."/>
            <person name="Clum A."/>
            <person name="Culley D."/>
            <person name="Crous P.W."/>
            <person name="Fauchery L."/>
            <person name="Girlanda M."/>
            <person name="Hayes R."/>
            <person name="Keri Z."/>
            <person name="Labutti K."/>
            <person name="Lipzen A."/>
            <person name="Lombard V."/>
            <person name="Magnuson J."/>
            <person name="Maillard F."/>
            <person name="Morin E."/>
            <person name="Murat C."/>
            <person name="Nolan M."/>
            <person name="Ohm R."/>
            <person name="Pangilinan J."/>
            <person name="Pereira M."/>
            <person name="Perotto S."/>
            <person name="Peter M."/>
            <person name="Riley R."/>
            <person name="Sitrit Y."/>
            <person name="Stielow B."/>
            <person name="Szollosi G."/>
            <person name="Zifcakova L."/>
            <person name="Stursova M."/>
            <person name="Spatafora J.W."/>
            <person name="Tedersoo L."/>
            <person name="Vaario L.-M."/>
            <person name="Yamada A."/>
            <person name="Yan M."/>
            <person name="Wang P."/>
            <person name="Xu J."/>
            <person name="Bruns T."/>
            <person name="Baldrian P."/>
            <person name="Vilgalys R."/>
            <person name="Henrissat B."/>
            <person name="Grigoriev I.V."/>
            <person name="Hibbett D."/>
            <person name="Nagy L.G."/>
            <person name="Martin F.M."/>
        </authorList>
    </citation>
    <scope>NUCLEOTIDE SEQUENCE</scope>
    <source>
        <strain evidence="2">UH-Tt-Lm1</strain>
    </source>
</reference>
<dbReference type="Proteomes" id="UP000736335">
    <property type="component" value="Unassembled WGS sequence"/>
</dbReference>
<keyword evidence="3" id="KW-1185">Reference proteome</keyword>
<feature type="region of interest" description="Disordered" evidence="1">
    <location>
        <begin position="104"/>
        <end position="172"/>
    </location>
</feature>
<comment type="caution">
    <text evidence="2">The sequence shown here is derived from an EMBL/GenBank/DDBJ whole genome shotgun (WGS) entry which is preliminary data.</text>
</comment>
<dbReference type="AlphaFoldDB" id="A0A9P6HKT8"/>
<feature type="compositionally biased region" description="Low complexity" evidence="1">
    <location>
        <begin position="143"/>
        <end position="154"/>
    </location>
</feature>
<evidence type="ECO:0000256" key="1">
    <source>
        <dbReference type="SAM" id="MobiDB-lite"/>
    </source>
</evidence>
<dbReference type="EMBL" id="WIUZ02000003">
    <property type="protein sequence ID" value="KAF9789228.1"/>
    <property type="molecule type" value="Genomic_DNA"/>
</dbReference>
<proteinExistence type="predicted"/>
<protein>
    <submittedName>
        <fullName evidence="2">Uncharacterized protein</fullName>
    </submittedName>
</protein>
<feature type="region of interest" description="Disordered" evidence="1">
    <location>
        <begin position="47"/>
        <end position="84"/>
    </location>
</feature>
<name>A0A9P6HKT8_9AGAM</name>
<accession>A0A9P6HKT8</accession>
<evidence type="ECO:0000313" key="3">
    <source>
        <dbReference type="Proteomes" id="UP000736335"/>
    </source>
</evidence>
<feature type="compositionally biased region" description="Polar residues" evidence="1">
    <location>
        <begin position="49"/>
        <end position="62"/>
    </location>
</feature>
<evidence type="ECO:0000313" key="2">
    <source>
        <dbReference type="EMBL" id="KAF9789228.1"/>
    </source>
</evidence>
<feature type="compositionally biased region" description="Basic and acidic residues" evidence="1">
    <location>
        <begin position="155"/>
        <end position="172"/>
    </location>
</feature>
<gene>
    <name evidence="2" type="ORF">BJ322DRAFT_527348</name>
</gene>